<proteinExistence type="predicted"/>
<organism evidence="2 3">
    <name type="scientific">Brassica cretica</name>
    <name type="common">Mustard</name>
    <dbReference type="NCBI Taxonomy" id="69181"/>
    <lineage>
        <taxon>Eukaryota</taxon>
        <taxon>Viridiplantae</taxon>
        <taxon>Streptophyta</taxon>
        <taxon>Embryophyta</taxon>
        <taxon>Tracheophyta</taxon>
        <taxon>Spermatophyta</taxon>
        <taxon>Magnoliopsida</taxon>
        <taxon>eudicotyledons</taxon>
        <taxon>Gunneridae</taxon>
        <taxon>Pentapetalae</taxon>
        <taxon>rosids</taxon>
        <taxon>malvids</taxon>
        <taxon>Brassicales</taxon>
        <taxon>Brassicaceae</taxon>
        <taxon>Brassiceae</taxon>
        <taxon>Brassica</taxon>
    </lineage>
</organism>
<evidence type="ECO:0000313" key="2">
    <source>
        <dbReference type="EMBL" id="KAF3608954.1"/>
    </source>
</evidence>
<evidence type="ECO:0000313" key="3">
    <source>
        <dbReference type="Proteomes" id="UP000266723"/>
    </source>
</evidence>
<dbReference type="EMBL" id="QGKV02000297">
    <property type="protein sequence ID" value="KAF3608954.1"/>
    <property type="molecule type" value="Genomic_DNA"/>
</dbReference>
<name>A0ABQ7EZI2_BRACR</name>
<comment type="caution">
    <text evidence="2">The sequence shown here is derived from an EMBL/GenBank/DDBJ whole genome shotgun (WGS) entry which is preliminary data.</text>
</comment>
<keyword evidence="3" id="KW-1185">Reference proteome</keyword>
<feature type="region of interest" description="Disordered" evidence="1">
    <location>
        <begin position="217"/>
        <end position="239"/>
    </location>
</feature>
<dbReference type="Proteomes" id="UP000266723">
    <property type="component" value="Unassembled WGS sequence"/>
</dbReference>
<reference evidence="2 3" key="1">
    <citation type="journal article" date="2020" name="BMC Genomics">
        <title>Intraspecific diversification of the crop wild relative Brassica cretica Lam. using demographic model selection.</title>
        <authorList>
            <person name="Kioukis A."/>
            <person name="Michalopoulou V.A."/>
            <person name="Briers L."/>
            <person name="Pirintsos S."/>
            <person name="Studholme D.J."/>
            <person name="Pavlidis P."/>
            <person name="Sarris P.F."/>
        </authorList>
    </citation>
    <scope>NUCLEOTIDE SEQUENCE [LARGE SCALE GENOMIC DNA]</scope>
    <source>
        <strain evidence="3">cv. PFS-1207/04</strain>
    </source>
</reference>
<evidence type="ECO:0000256" key="1">
    <source>
        <dbReference type="SAM" id="MobiDB-lite"/>
    </source>
</evidence>
<sequence length="239" mass="26806">MQDDMYKHEMSPYLQPKHADRHVAGRVSRRMDSSHAASYLDVGVSLSMLLSHAERHVCARVSPHMQPKACRLTHSRLCGSILLVDDFYKYPYLPSVSDIHSTPKAKSSVQISPSKLLSILYDEEEVLSRQRSVPRVQISQSSEVRYSAGRFEELSISGRRFCSSPDQSIEAFFSDQPAESRLEHCHCFLKLVPLSRSWSGKWLARFSLVDHQGRVSHVDVTAPGESDRGPGHGDSDSGP</sequence>
<protein>
    <submittedName>
        <fullName evidence="2">Uncharacterized protein</fullName>
    </submittedName>
</protein>
<feature type="compositionally biased region" description="Basic and acidic residues" evidence="1">
    <location>
        <begin position="225"/>
        <end position="239"/>
    </location>
</feature>
<gene>
    <name evidence="2" type="ORF">DY000_02047956</name>
</gene>
<accession>A0ABQ7EZI2</accession>